<dbReference type="AlphaFoldDB" id="A0A835CZX1"/>
<feature type="domain" description="HTH myb-type" evidence="2">
    <location>
        <begin position="1"/>
        <end position="38"/>
    </location>
</feature>
<evidence type="ECO:0000313" key="4">
    <source>
        <dbReference type="Proteomes" id="UP000655225"/>
    </source>
</evidence>
<dbReference type="InterPro" id="IPR001005">
    <property type="entry name" value="SANT/Myb"/>
</dbReference>
<sequence>MAAHRLYGNKWAMISRLFPGRTDNAVKNHWHVIMARKYREQSSAYRRRKLSQAVHDRGLHEGASFFCIDRAIRKEANNLCNGSLSNPSAFPFATLIGGGGCGPNGTPHMTNSREDISSCGDVLLESSTSSKLPPYSGLCEEQTPFDSFPGLKGLKSHDMTSFFSQNRPWDRPRDDSFPGFLPHCATQMMAMQNSNHHCPSCFSDSTTSTCQVFVTQPSSSVAEERVASHFEITISPPFFDFLGVGAT</sequence>
<dbReference type="PROSITE" id="PS51294">
    <property type="entry name" value="HTH_MYB"/>
    <property type="match status" value="1"/>
</dbReference>
<dbReference type="PANTHER" id="PTHR45614">
    <property type="entry name" value="MYB PROTEIN-RELATED"/>
    <property type="match status" value="1"/>
</dbReference>
<dbReference type="InterPro" id="IPR017930">
    <property type="entry name" value="Myb_dom"/>
</dbReference>
<dbReference type="InterPro" id="IPR050560">
    <property type="entry name" value="MYB_TF"/>
</dbReference>
<dbReference type="GO" id="GO:0005634">
    <property type="term" value="C:nucleus"/>
    <property type="evidence" value="ECO:0007669"/>
    <property type="project" value="TreeGrafter"/>
</dbReference>
<comment type="caution">
    <text evidence="3">The sequence shown here is derived from an EMBL/GenBank/DDBJ whole genome shotgun (WGS) entry which is preliminary data.</text>
</comment>
<evidence type="ECO:0000313" key="3">
    <source>
        <dbReference type="EMBL" id="KAF8378697.1"/>
    </source>
</evidence>
<dbReference type="SUPFAM" id="SSF46689">
    <property type="entry name" value="Homeodomain-like"/>
    <property type="match status" value="1"/>
</dbReference>
<dbReference type="GO" id="GO:0000978">
    <property type="term" value="F:RNA polymerase II cis-regulatory region sequence-specific DNA binding"/>
    <property type="evidence" value="ECO:0007669"/>
    <property type="project" value="TreeGrafter"/>
</dbReference>
<dbReference type="PANTHER" id="PTHR45614:SF259">
    <property type="entry name" value="MYB DOMAIN PROTEIN 89-RELATED"/>
    <property type="match status" value="1"/>
</dbReference>
<evidence type="ECO:0000259" key="1">
    <source>
        <dbReference type="PROSITE" id="PS50090"/>
    </source>
</evidence>
<dbReference type="Pfam" id="PF00249">
    <property type="entry name" value="Myb_DNA-binding"/>
    <property type="match status" value="1"/>
</dbReference>
<dbReference type="GO" id="GO:0000981">
    <property type="term" value="F:DNA-binding transcription factor activity, RNA polymerase II-specific"/>
    <property type="evidence" value="ECO:0007669"/>
    <property type="project" value="TreeGrafter"/>
</dbReference>
<dbReference type="PROSITE" id="PS50090">
    <property type="entry name" value="MYB_LIKE"/>
    <property type="match status" value="1"/>
</dbReference>
<dbReference type="Gene3D" id="1.10.10.60">
    <property type="entry name" value="Homeodomain-like"/>
    <property type="match status" value="1"/>
</dbReference>
<protein>
    <submittedName>
        <fullName evidence="3">Uncharacterized protein</fullName>
    </submittedName>
</protein>
<feature type="domain" description="Myb-like" evidence="1">
    <location>
        <begin position="1"/>
        <end position="34"/>
    </location>
</feature>
<name>A0A835CZX1_TETSI</name>
<dbReference type="OrthoDB" id="1938643at2759"/>
<keyword evidence="4" id="KW-1185">Reference proteome</keyword>
<organism evidence="3 4">
    <name type="scientific">Tetracentron sinense</name>
    <name type="common">Spur-leaf</name>
    <dbReference type="NCBI Taxonomy" id="13715"/>
    <lineage>
        <taxon>Eukaryota</taxon>
        <taxon>Viridiplantae</taxon>
        <taxon>Streptophyta</taxon>
        <taxon>Embryophyta</taxon>
        <taxon>Tracheophyta</taxon>
        <taxon>Spermatophyta</taxon>
        <taxon>Magnoliopsida</taxon>
        <taxon>Trochodendrales</taxon>
        <taxon>Trochodendraceae</taxon>
        <taxon>Tetracentron</taxon>
    </lineage>
</organism>
<dbReference type="CDD" id="cd00167">
    <property type="entry name" value="SANT"/>
    <property type="match status" value="1"/>
</dbReference>
<proteinExistence type="predicted"/>
<evidence type="ECO:0000259" key="2">
    <source>
        <dbReference type="PROSITE" id="PS51294"/>
    </source>
</evidence>
<gene>
    <name evidence="3" type="ORF">HHK36_030046</name>
</gene>
<dbReference type="EMBL" id="JABCRI010000023">
    <property type="protein sequence ID" value="KAF8378697.1"/>
    <property type="molecule type" value="Genomic_DNA"/>
</dbReference>
<reference evidence="3 4" key="1">
    <citation type="submission" date="2020-04" db="EMBL/GenBank/DDBJ databases">
        <title>Plant Genome Project.</title>
        <authorList>
            <person name="Zhang R.-G."/>
        </authorList>
    </citation>
    <scope>NUCLEOTIDE SEQUENCE [LARGE SCALE GENOMIC DNA]</scope>
    <source>
        <strain evidence="3">YNK0</strain>
        <tissue evidence="3">Leaf</tissue>
    </source>
</reference>
<dbReference type="InterPro" id="IPR009057">
    <property type="entry name" value="Homeodomain-like_sf"/>
</dbReference>
<accession>A0A835CZX1</accession>
<dbReference type="Proteomes" id="UP000655225">
    <property type="component" value="Unassembled WGS sequence"/>
</dbReference>